<dbReference type="AlphaFoldDB" id="A0A7X1ZBH7"/>
<protein>
    <submittedName>
        <fullName evidence="1">Uncharacterized protein</fullName>
    </submittedName>
</protein>
<name>A0A7X1ZBH7_9PROT</name>
<proteinExistence type="predicted"/>
<gene>
    <name evidence="1" type="ORF">GHC57_02960</name>
</gene>
<comment type="caution">
    <text evidence="1">The sequence shown here is derived from an EMBL/GenBank/DDBJ whole genome shotgun (WGS) entry which is preliminary data.</text>
</comment>
<dbReference type="Proteomes" id="UP000434582">
    <property type="component" value="Unassembled WGS sequence"/>
</dbReference>
<dbReference type="EMBL" id="WIVE01000004">
    <property type="protein sequence ID" value="MQX35473.1"/>
    <property type="molecule type" value="Genomic_DNA"/>
</dbReference>
<reference evidence="1 2" key="1">
    <citation type="submission" date="2019-10" db="EMBL/GenBank/DDBJ databases">
        <title>Draft whole-genome sequence of the purple nonsulfur photosynthetic bacterium Roseospira navarrensis DSM 15114.</title>
        <authorList>
            <person name="Kyndt J.A."/>
            <person name="Meyer T.E."/>
        </authorList>
    </citation>
    <scope>NUCLEOTIDE SEQUENCE [LARGE SCALE GENOMIC DNA]</scope>
    <source>
        <strain evidence="1 2">DSM 15114</strain>
    </source>
</reference>
<keyword evidence="2" id="KW-1185">Reference proteome</keyword>
<sequence>MTAHIQIGDTRPRVEYVGNGVQTQFPYPFPVFTADDLQVYRDGAQVTAGFAVSGAGLSEGGTVTFTTAPAEGARIVLIRHLDIRRVTDFQAGGPLRAETLNDELDHLTAVDQQLDDALRRAVRLDPGAAEAVSLILPPPQGGAVLGWSQDGTALVNDPLNAADLVVAEANAAVLRAERWADDAALSAWRATLGGASGGGGGEIGPGDSLVVASVTTSGNVSVGGGLTVAGQTMTAWGRAVAAAVDAAAGRSLLGLGSVATTAATEYATAAQGVRADSALQPGDVGSLAAQDAGSVAISGGTIAGTTVNGLSLPSTPGSDGDVLTADGLGGVAWEAPPAGGGTVQAADITDSTATGRSVLTGDAAAGRTALGLGTAATTDATAYEAAGAVTSHETTYDHGHLPSAAEIAAIQGANAPDAGNVFATMADVGAAGGGTVTSVSVSGSDGLQVDSGSPVTTSGTIALGIDAAALRAHLGIEAGATADQTAQEIAAAIDADATAEATLKTALGLGSAAYTLSTAYATAAQGALADSAVQAADLAIVATSGAYPDLTGRPTLGTAAAADTGDFATAAQGVLAESALQPGEVGSLAAQDAGSVAITGGTIAGTTVNGLTLPSTAGTGGDVLTADGLGGVTWAAPVSGGAIVSTDITDSTATGRSILTGDAAAGLTALGLGAAALSDPGDFATALQGQTAETAIQPGDNAALALIDYTLARFAVTAANVDAAHTVALSDGEWQALTLTADPALTLPDPPAGRGYSITLRLIQDATGGRAPTLQQADATPVKWVGGTVPTWQTAAGAGDLVAVTHDGVDLIATHIGSVS</sequence>
<organism evidence="1 2">
    <name type="scientific">Roseospira navarrensis</name>
    <dbReference type="NCBI Taxonomy" id="140058"/>
    <lineage>
        <taxon>Bacteria</taxon>
        <taxon>Pseudomonadati</taxon>
        <taxon>Pseudomonadota</taxon>
        <taxon>Alphaproteobacteria</taxon>
        <taxon>Rhodospirillales</taxon>
        <taxon>Rhodospirillaceae</taxon>
        <taxon>Roseospira</taxon>
    </lineage>
</organism>
<accession>A0A7X1ZBH7</accession>
<evidence type="ECO:0000313" key="1">
    <source>
        <dbReference type="EMBL" id="MQX35473.1"/>
    </source>
</evidence>
<dbReference type="RefSeq" id="WP_153340994.1">
    <property type="nucleotide sequence ID" value="NZ_WIVE01000004.1"/>
</dbReference>
<evidence type="ECO:0000313" key="2">
    <source>
        <dbReference type="Proteomes" id="UP000434582"/>
    </source>
</evidence>
<dbReference type="OrthoDB" id="5461292at2"/>